<keyword evidence="2" id="KW-1003">Cell membrane</keyword>
<dbReference type="PANTHER" id="PTHR30485:SF1">
    <property type="entry name" value="CYTOCHROME YDHU-RELATED"/>
    <property type="match status" value="1"/>
</dbReference>
<evidence type="ECO:0000256" key="5">
    <source>
        <dbReference type="ARBA" id="ARBA00023136"/>
    </source>
</evidence>
<evidence type="ECO:0000256" key="7">
    <source>
        <dbReference type="SAM" id="Phobius"/>
    </source>
</evidence>
<comment type="subcellular location">
    <subcellularLocation>
        <location evidence="1">Cell membrane</location>
        <topology evidence="1">Multi-pass membrane protein</topology>
    </subcellularLocation>
</comment>
<sequence length="593" mass="67109">MTKTRELSAPMRIDRKHPLAIRWMHWINFPVLFLMIWSGLLIYWNDTDNAYQHPHEIYRIGIGKFTLFHLFPNWFWKAMNAPYHVTQGLGHHFFFMWIFAANGIAYGSFLAISGEWHFLVPERTSLQEAIQVTLVDLHLRKGLPPQTKYNGAQRIAYSGVIVMGFGMLVSGLAIYKPTQLHWMTTILGGYEMARWEHFWITMGFLAASSEDEPSAVPVEPEEAPSSPAVEGAPTPSAKDENPSVSPKPEFVEAAEDSLEESVAAHLAEQNAAVLADSRKHTRRSFAVAAVAAIAGYNLYDWITDRSRLEMQPSPFRRAFNANASLSRTIFDDRALAPTYSLRKAENLRVIGVYGLKMELVPENYRLQLVGRDDADHPRFSRDVTAWEYKYVAAASHEDQGHDNKTPPPGTAKKMAPAEMVDQEVKRESRSGHMPRGRKEAGQSHSTLAPGTPGLLLTLQDVLRLPRHELVTQFKCIEGWSQIVYWAGRTDGGLSGRVPSRAHRWSGAEVRLHGDVRRRLLHRIRYASMSSSPDITCHGADGRSTHPISWSAPEAPHADEVRLQADQTHRSDQLYEYEPDDYWTKLGYDWYAGL</sequence>
<feature type="region of interest" description="Disordered" evidence="6">
    <location>
        <begin position="211"/>
        <end position="252"/>
    </location>
</feature>
<evidence type="ECO:0000256" key="4">
    <source>
        <dbReference type="ARBA" id="ARBA00022989"/>
    </source>
</evidence>
<dbReference type="PANTHER" id="PTHR30485">
    <property type="entry name" value="NI/FE-HYDROGENASE 1 B-TYPE CYTOCHROME SUBUNIT"/>
    <property type="match status" value="1"/>
</dbReference>
<proteinExistence type="predicted"/>
<evidence type="ECO:0000259" key="8">
    <source>
        <dbReference type="Pfam" id="PF01292"/>
    </source>
</evidence>
<organism evidence="9">
    <name type="scientific">Tunturiibacter empetritectus</name>
    <dbReference type="NCBI Taxonomy" id="3069691"/>
    <lineage>
        <taxon>Bacteria</taxon>
        <taxon>Pseudomonadati</taxon>
        <taxon>Acidobacteriota</taxon>
        <taxon>Terriglobia</taxon>
        <taxon>Terriglobales</taxon>
        <taxon>Acidobacteriaceae</taxon>
        <taxon>Tunturiibacter</taxon>
    </lineage>
</organism>
<dbReference type="GO" id="GO:0005886">
    <property type="term" value="C:plasma membrane"/>
    <property type="evidence" value="ECO:0007669"/>
    <property type="project" value="UniProtKB-SubCell"/>
</dbReference>
<feature type="transmembrane region" description="Helical" evidence="7">
    <location>
        <begin position="57"/>
        <end position="76"/>
    </location>
</feature>
<dbReference type="SUPFAM" id="SSF56524">
    <property type="entry name" value="Oxidoreductase molybdopterin-binding domain"/>
    <property type="match status" value="1"/>
</dbReference>
<name>A0AAU7ZCW9_9BACT</name>
<reference evidence="9" key="2">
    <citation type="journal article" date="2024" name="Environ. Microbiol.">
        <title>Genome analysis and description of Tunturibacter gen. nov. expands the diversity of Terriglobia in tundra soils.</title>
        <authorList>
            <person name="Messyasz A."/>
            <person name="Mannisto M.K."/>
            <person name="Kerkhof L.J."/>
            <person name="Haggblom M.M."/>
        </authorList>
    </citation>
    <scope>NUCLEOTIDE SEQUENCE</scope>
    <source>
        <strain evidence="9">M8UP23</strain>
    </source>
</reference>
<feature type="transmembrane region" description="Helical" evidence="7">
    <location>
        <begin position="285"/>
        <end position="302"/>
    </location>
</feature>
<dbReference type="InterPro" id="IPR036374">
    <property type="entry name" value="OxRdtase_Mopterin-bd_sf"/>
</dbReference>
<gene>
    <name evidence="9" type="ORF">RBB75_00505</name>
</gene>
<evidence type="ECO:0000256" key="1">
    <source>
        <dbReference type="ARBA" id="ARBA00004651"/>
    </source>
</evidence>
<dbReference type="Gene3D" id="1.20.950.20">
    <property type="entry name" value="Transmembrane di-heme cytochromes, Chain C"/>
    <property type="match status" value="1"/>
</dbReference>
<feature type="transmembrane region" description="Helical" evidence="7">
    <location>
        <begin position="21"/>
        <end position="45"/>
    </location>
</feature>
<evidence type="ECO:0000256" key="6">
    <source>
        <dbReference type="SAM" id="MobiDB-lite"/>
    </source>
</evidence>
<protein>
    <submittedName>
        <fullName evidence="9">Cytochrome b/b6 domain-containing protein</fullName>
    </submittedName>
</protein>
<dbReference type="InterPro" id="IPR011577">
    <property type="entry name" value="Cyt_b561_bac/Ni-Hgenase"/>
</dbReference>
<evidence type="ECO:0000256" key="2">
    <source>
        <dbReference type="ARBA" id="ARBA00022475"/>
    </source>
</evidence>
<dbReference type="KEGG" id="temp:RBB75_00505"/>
<keyword evidence="4 7" id="KW-1133">Transmembrane helix</keyword>
<feature type="compositionally biased region" description="Basic and acidic residues" evidence="6">
    <location>
        <begin position="422"/>
        <end position="441"/>
    </location>
</feature>
<evidence type="ECO:0000256" key="3">
    <source>
        <dbReference type="ARBA" id="ARBA00022692"/>
    </source>
</evidence>
<accession>A0AAU7ZCW9</accession>
<feature type="region of interest" description="Disordered" evidence="6">
    <location>
        <begin position="396"/>
        <end position="450"/>
    </location>
</feature>
<dbReference type="InterPro" id="IPR051542">
    <property type="entry name" value="Hydrogenase_cytochrome"/>
</dbReference>
<dbReference type="InterPro" id="IPR016174">
    <property type="entry name" value="Di-haem_cyt_TM"/>
</dbReference>
<dbReference type="GO" id="GO:0009055">
    <property type="term" value="F:electron transfer activity"/>
    <property type="evidence" value="ECO:0007669"/>
    <property type="project" value="InterPro"/>
</dbReference>
<dbReference type="EMBL" id="CP132932">
    <property type="protein sequence ID" value="XCB26822.1"/>
    <property type="molecule type" value="Genomic_DNA"/>
</dbReference>
<dbReference type="AlphaFoldDB" id="A0AAU7ZCW9"/>
<reference evidence="9" key="1">
    <citation type="submission" date="2023-08" db="EMBL/GenBank/DDBJ databases">
        <authorList>
            <person name="Messyasz A."/>
            <person name="Mannisto M.K."/>
            <person name="Kerkhof L.J."/>
            <person name="Haggblom M."/>
        </authorList>
    </citation>
    <scope>NUCLEOTIDE SEQUENCE</scope>
    <source>
        <strain evidence="9">M8UP23</strain>
    </source>
</reference>
<keyword evidence="3 7" id="KW-0812">Transmembrane</keyword>
<feature type="transmembrane region" description="Helical" evidence="7">
    <location>
        <begin position="155"/>
        <end position="175"/>
    </location>
</feature>
<feature type="transmembrane region" description="Helical" evidence="7">
    <location>
        <begin position="88"/>
        <end position="112"/>
    </location>
</feature>
<keyword evidence="5 7" id="KW-0472">Membrane</keyword>
<evidence type="ECO:0000313" key="9">
    <source>
        <dbReference type="EMBL" id="XCB26822.1"/>
    </source>
</evidence>
<feature type="compositionally biased region" description="Low complexity" evidence="6">
    <location>
        <begin position="214"/>
        <end position="230"/>
    </location>
</feature>
<dbReference type="GO" id="GO:0020037">
    <property type="term" value="F:heme binding"/>
    <property type="evidence" value="ECO:0007669"/>
    <property type="project" value="TreeGrafter"/>
</dbReference>
<dbReference type="Pfam" id="PF01292">
    <property type="entry name" value="Ni_hydr_CYTB"/>
    <property type="match status" value="1"/>
</dbReference>
<dbReference type="GO" id="GO:0022904">
    <property type="term" value="P:respiratory electron transport chain"/>
    <property type="evidence" value="ECO:0007669"/>
    <property type="project" value="InterPro"/>
</dbReference>
<dbReference type="SUPFAM" id="SSF81342">
    <property type="entry name" value="Transmembrane di-heme cytochromes"/>
    <property type="match status" value="1"/>
</dbReference>
<feature type="domain" description="Cytochrome b561 bacterial/Ni-hydrogenase" evidence="8">
    <location>
        <begin position="17"/>
        <end position="206"/>
    </location>
</feature>